<evidence type="ECO:0000256" key="2">
    <source>
        <dbReference type="ARBA" id="ARBA00023125"/>
    </source>
</evidence>
<dbReference type="InterPro" id="IPR032687">
    <property type="entry name" value="AraC-type_N"/>
</dbReference>
<accession>A0ABW8TG02</accession>
<dbReference type="InterPro" id="IPR018060">
    <property type="entry name" value="HTH_AraC"/>
</dbReference>
<proteinExistence type="predicted"/>
<comment type="caution">
    <text evidence="5">The sequence shown here is derived from an EMBL/GenBank/DDBJ whole genome shotgun (WGS) entry which is preliminary data.</text>
</comment>
<evidence type="ECO:0000256" key="1">
    <source>
        <dbReference type="ARBA" id="ARBA00023015"/>
    </source>
</evidence>
<evidence type="ECO:0000313" key="5">
    <source>
        <dbReference type="EMBL" id="MFL0250598.1"/>
    </source>
</evidence>
<gene>
    <name evidence="5" type="ORF">ACJDT4_09210</name>
</gene>
<dbReference type="Gene3D" id="1.10.10.60">
    <property type="entry name" value="Homeodomain-like"/>
    <property type="match status" value="1"/>
</dbReference>
<protein>
    <submittedName>
        <fullName evidence="5">AraC family transcriptional regulator ligand-binding domain-containing protein</fullName>
    </submittedName>
</protein>
<keyword evidence="2" id="KW-0238">DNA-binding</keyword>
<evidence type="ECO:0000313" key="6">
    <source>
        <dbReference type="Proteomes" id="UP001623592"/>
    </source>
</evidence>
<feature type="domain" description="HTH araC/xylS-type" evidence="4">
    <location>
        <begin position="237"/>
        <end position="336"/>
    </location>
</feature>
<dbReference type="InterPro" id="IPR009057">
    <property type="entry name" value="Homeodomain-like_sf"/>
</dbReference>
<dbReference type="SMART" id="SM00342">
    <property type="entry name" value="HTH_ARAC"/>
    <property type="match status" value="1"/>
</dbReference>
<dbReference type="Proteomes" id="UP001623592">
    <property type="component" value="Unassembled WGS sequence"/>
</dbReference>
<name>A0ABW8TG02_9CLOT</name>
<keyword evidence="6" id="KW-1185">Reference proteome</keyword>
<dbReference type="PANTHER" id="PTHR47894:SF1">
    <property type="entry name" value="HTH-TYPE TRANSCRIPTIONAL REGULATOR VQSM"/>
    <property type="match status" value="1"/>
</dbReference>
<sequence>MNSSMSISATKISAFLMGFDNNYNINIAEVIDFSKVNKAILSSPDNRLSGLEVQKIIKAAEALTKDKYIGLHQGQQLSKGFSNILGHVLMNCSDLNECWTKYCRYEKLIDSTSISSFQLLKNKAVLSNITLDSSLKDNIQFSDFKLSGMLSYIKLLCGKNIKLIEVHFTHPKPRNICEYEKVFQSSILFEKSSNALIFNSNLLSMPVLEPNKSLLHLFEKSANNAIEELTSNAYYTTKVTKIITEELLKSNLISIEAIAEKLSLSIRSLQLHLHKENTSYSELLKNTRKNTAVNYLNNRNIPIDEIAYVLGFSEVSAFHRAFKSWTGITPAKFRLNYRTF</sequence>
<keyword evidence="3" id="KW-0804">Transcription</keyword>
<evidence type="ECO:0000256" key="3">
    <source>
        <dbReference type="ARBA" id="ARBA00023163"/>
    </source>
</evidence>
<dbReference type="EMBL" id="JBJIAA010000006">
    <property type="protein sequence ID" value="MFL0250598.1"/>
    <property type="molecule type" value="Genomic_DNA"/>
</dbReference>
<dbReference type="InterPro" id="IPR020449">
    <property type="entry name" value="Tscrpt_reg_AraC-type_HTH"/>
</dbReference>
<dbReference type="PANTHER" id="PTHR47894">
    <property type="entry name" value="HTH-TYPE TRANSCRIPTIONAL REGULATOR GADX"/>
    <property type="match status" value="1"/>
</dbReference>
<organism evidence="5 6">
    <name type="scientific">Clostridium neuense</name>
    <dbReference type="NCBI Taxonomy" id="1728934"/>
    <lineage>
        <taxon>Bacteria</taxon>
        <taxon>Bacillati</taxon>
        <taxon>Bacillota</taxon>
        <taxon>Clostridia</taxon>
        <taxon>Eubacteriales</taxon>
        <taxon>Clostridiaceae</taxon>
        <taxon>Clostridium</taxon>
    </lineage>
</organism>
<dbReference type="PROSITE" id="PS01124">
    <property type="entry name" value="HTH_ARAC_FAMILY_2"/>
    <property type="match status" value="1"/>
</dbReference>
<keyword evidence="1" id="KW-0805">Transcription regulation</keyword>
<dbReference type="Pfam" id="PF12833">
    <property type="entry name" value="HTH_18"/>
    <property type="match status" value="1"/>
</dbReference>
<reference evidence="5 6" key="1">
    <citation type="submission" date="2024-11" db="EMBL/GenBank/DDBJ databases">
        <authorList>
            <person name="Heng Y.C."/>
            <person name="Lim A.C.H."/>
            <person name="Lee J.K.Y."/>
            <person name="Kittelmann S."/>
        </authorList>
    </citation>
    <scope>NUCLEOTIDE SEQUENCE [LARGE SCALE GENOMIC DNA]</scope>
    <source>
        <strain evidence="5 6">WILCCON 0114</strain>
    </source>
</reference>
<evidence type="ECO:0000259" key="4">
    <source>
        <dbReference type="PROSITE" id="PS01124"/>
    </source>
</evidence>
<dbReference type="SUPFAM" id="SSF46689">
    <property type="entry name" value="Homeodomain-like"/>
    <property type="match status" value="1"/>
</dbReference>
<dbReference type="PRINTS" id="PR00032">
    <property type="entry name" value="HTHARAC"/>
</dbReference>
<dbReference type="RefSeq" id="WP_406787262.1">
    <property type="nucleotide sequence ID" value="NZ_JBJIAA010000006.1"/>
</dbReference>
<dbReference type="Pfam" id="PF12625">
    <property type="entry name" value="Arabinose_bd"/>
    <property type="match status" value="1"/>
</dbReference>